<protein>
    <submittedName>
        <fullName evidence="1">2371_t:CDS:1</fullName>
    </submittedName>
</protein>
<keyword evidence="2" id="KW-1185">Reference proteome</keyword>
<name>A0ACA9N7E7_9GLOM</name>
<evidence type="ECO:0000313" key="2">
    <source>
        <dbReference type="Proteomes" id="UP000789366"/>
    </source>
</evidence>
<comment type="caution">
    <text evidence="1">The sequence shown here is derived from an EMBL/GenBank/DDBJ whole genome shotgun (WGS) entry which is preliminary data.</text>
</comment>
<dbReference type="Proteomes" id="UP000789366">
    <property type="component" value="Unassembled WGS sequence"/>
</dbReference>
<organism evidence="1 2">
    <name type="scientific">Cetraspora pellucida</name>
    <dbReference type="NCBI Taxonomy" id="1433469"/>
    <lineage>
        <taxon>Eukaryota</taxon>
        <taxon>Fungi</taxon>
        <taxon>Fungi incertae sedis</taxon>
        <taxon>Mucoromycota</taxon>
        <taxon>Glomeromycotina</taxon>
        <taxon>Glomeromycetes</taxon>
        <taxon>Diversisporales</taxon>
        <taxon>Gigasporaceae</taxon>
        <taxon>Cetraspora</taxon>
    </lineage>
</organism>
<dbReference type="EMBL" id="CAJVPW010012604">
    <property type="protein sequence ID" value="CAG8637072.1"/>
    <property type="molecule type" value="Genomic_DNA"/>
</dbReference>
<sequence length="89" mass="10633">MPTTTISIILQVSNRIDPIYTNLFREESQGGQFQVINKYFYRDLKKEQLKEKYMSQFIKQHNVVTRNDMISSDDIEKNNELAKKLKELF</sequence>
<proteinExistence type="predicted"/>
<accession>A0ACA9N7E7</accession>
<gene>
    <name evidence="1" type="ORF">SPELUC_LOCUS8422</name>
</gene>
<feature type="non-terminal residue" evidence="1">
    <location>
        <position position="89"/>
    </location>
</feature>
<reference evidence="1" key="1">
    <citation type="submission" date="2021-06" db="EMBL/GenBank/DDBJ databases">
        <authorList>
            <person name="Kallberg Y."/>
            <person name="Tangrot J."/>
            <person name="Rosling A."/>
        </authorList>
    </citation>
    <scope>NUCLEOTIDE SEQUENCE</scope>
    <source>
        <strain evidence="1">28 12/20/2015</strain>
    </source>
</reference>
<evidence type="ECO:0000313" key="1">
    <source>
        <dbReference type="EMBL" id="CAG8637072.1"/>
    </source>
</evidence>